<evidence type="ECO:0000313" key="2">
    <source>
        <dbReference type="Proteomes" id="UP000680304"/>
    </source>
</evidence>
<dbReference type="RefSeq" id="WP_213528657.1">
    <property type="nucleotide sequence ID" value="NZ_BOVJ01000065.1"/>
</dbReference>
<comment type="caution">
    <text evidence="1">The sequence shown here is derived from an EMBL/GenBank/DDBJ whole genome shotgun (WGS) entry which is preliminary data.</text>
</comment>
<dbReference type="Proteomes" id="UP000680304">
    <property type="component" value="Unassembled WGS sequence"/>
</dbReference>
<accession>A0ABQ4N5W4</accession>
<evidence type="ECO:0000313" key="1">
    <source>
        <dbReference type="EMBL" id="GIQ63545.1"/>
    </source>
</evidence>
<proteinExistence type="predicted"/>
<dbReference type="EMBL" id="BOVJ01000065">
    <property type="protein sequence ID" value="GIQ63545.1"/>
    <property type="molecule type" value="Genomic_DNA"/>
</dbReference>
<reference evidence="1 2" key="1">
    <citation type="submission" date="2021-04" db="EMBL/GenBank/DDBJ databases">
        <title>Draft genome sequence of Paenibacillus cisolokensis, LC2-13A.</title>
        <authorList>
            <person name="Uke A."/>
            <person name="Chhe C."/>
            <person name="Baramee S."/>
            <person name="Kosugi A."/>
        </authorList>
    </citation>
    <scope>NUCLEOTIDE SEQUENCE [LARGE SCALE GENOMIC DNA]</scope>
    <source>
        <strain evidence="1 2">LC2-13A</strain>
    </source>
</reference>
<organism evidence="1 2">
    <name type="scientific">Paenibacillus cisolokensis</name>
    <dbReference type="NCBI Taxonomy" id="1658519"/>
    <lineage>
        <taxon>Bacteria</taxon>
        <taxon>Bacillati</taxon>
        <taxon>Bacillota</taxon>
        <taxon>Bacilli</taxon>
        <taxon>Bacillales</taxon>
        <taxon>Paenibacillaceae</taxon>
        <taxon>Paenibacillus</taxon>
    </lineage>
</organism>
<evidence type="ECO:0008006" key="3">
    <source>
        <dbReference type="Google" id="ProtNLM"/>
    </source>
</evidence>
<sequence length="57" mass="6575">MNVYDQVNYGCDECGRRKMNGRLLMVETDQATLSLCYDCAEDLIDMLREHIGEEDQA</sequence>
<keyword evidence="2" id="KW-1185">Reference proteome</keyword>
<name>A0ABQ4N5W4_9BACL</name>
<protein>
    <recommendedName>
        <fullName evidence="3">Inhibitor of sigma-G Gin</fullName>
    </recommendedName>
</protein>
<gene>
    <name evidence="1" type="ORF">PACILC2_21130</name>
</gene>